<dbReference type="Proteomes" id="UP000192468">
    <property type="component" value="Unassembled WGS sequence"/>
</dbReference>
<dbReference type="STRING" id="1121291.SAMN02745134_03170"/>
<comment type="cofactor">
    <cofactor evidence="1">
        <name>pyridoxal 5'-phosphate</name>
        <dbReference type="ChEBI" id="CHEBI:597326"/>
    </cofactor>
</comment>
<dbReference type="InterPro" id="IPR050103">
    <property type="entry name" value="Class-III_PLP-dep_AT"/>
</dbReference>
<gene>
    <name evidence="4" type="ORF">SAMN02745134_03170</name>
</gene>
<dbReference type="SUPFAM" id="SSF53383">
    <property type="entry name" value="PLP-dependent transferases"/>
    <property type="match status" value="1"/>
</dbReference>
<dbReference type="Gene3D" id="3.90.1150.10">
    <property type="entry name" value="Aspartate Aminotransferase, domain 1"/>
    <property type="match status" value="1"/>
</dbReference>
<dbReference type="PANTHER" id="PTHR11986:SF79">
    <property type="entry name" value="ACETYLORNITHINE AMINOTRANSFERASE, MITOCHONDRIAL"/>
    <property type="match status" value="1"/>
</dbReference>
<dbReference type="AlphaFoldDB" id="A0A1W1XU51"/>
<evidence type="ECO:0000256" key="1">
    <source>
        <dbReference type="ARBA" id="ARBA00001933"/>
    </source>
</evidence>
<keyword evidence="3 4" id="KW-0808">Transferase</keyword>
<proteinExistence type="predicted"/>
<evidence type="ECO:0000256" key="3">
    <source>
        <dbReference type="ARBA" id="ARBA00022679"/>
    </source>
</evidence>
<dbReference type="EMBL" id="FWXH01000017">
    <property type="protein sequence ID" value="SMC27417.1"/>
    <property type="molecule type" value="Genomic_DNA"/>
</dbReference>
<dbReference type="GO" id="GO:0042802">
    <property type="term" value="F:identical protein binding"/>
    <property type="evidence" value="ECO:0007669"/>
    <property type="project" value="TreeGrafter"/>
</dbReference>
<dbReference type="InterPro" id="IPR015422">
    <property type="entry name" value="PyrdxlP-dep_Trfase_small"/>
</dbReference>
<name>A0A1W1XU51_9CLOT</name>
<dbReference type="InterPro" id="IPR015424">
    <property type="entry name" value="PyrdxlP-dep_Trfase"/>
</dbReference>
<evidence type="ECO:0000256" key="2">
    <source>
        <dbReference type="ARBA" id="ARBA00022576"/>
    </source>
</evidence>
<keyword evidence="5" id="KW-1185">Reference proteome</keyword>
<dbReference type="Pfam" id="PF00202">
    <property type="entry name" value="Aminotran_3"/>
    <property type="match status" value="1"/>
</dbReference>
<evidence type="ECO:0000313" key="5">
    <source>
        <dbReference type="Proteomes" id="UP000192468"/>
    </source>
</evidence>
<accession>A0A1W1XU51</accession>
<protein>
    <submittedName>
        <fullName evidence="4">Aminotransferase class-III</fullName>
    </submittedName>
</protein>
<dbReference type="PANTHER" id="PTHR11986">
    <property type="entry name" value="AMINOTRANSFERASE CLASS III"/>
    <property type="match status" value="1"/>
</dbReference>
<dbReference type="GO" id="GO:0030170">
    <property type="term" value="F:pyridoxal phosphate binding"/>
    <property type="evidence" value="ECO:0007669"/>
    <property type="project" value="InterPro"/>
</dbReference>
<dbReference type="GO" id="GO:0008483">
    <property type="term" value="F:transaminase activity"/>
    <property type="evidence" value="ECO:0007669"/>
    <property type="project" value="UniProtKB-KW"/>
</dbReference>
<reference evidence="4 5" key="1">
    <citation type="submission" date="2017-04" db="EMBL/GenBank/DDBJ databases">
        <authorList>
            <person name="Afonso C.L."/>
            <person name="Miller P.J."/>
            <person name="Scott M.A."/>
            <person name="Spackman E."/>
            <person name="Goraichik I."/>
            <person name="Dimitrov K.M."/>
            <person name="Suarez D.L."/>
            <person name="Swayne D.E."/>
        </authorList>
    </citation>
    <scope>NUCLEOTIDE SEQUENCE [LARGE SCALE GENOMIC DNA]</scope>
    <source>
        <strain evidence="4 5">DSM 12555</strain>
    </source>
</reference>
<dbReference type="InterPro" id="IPR005814">
    <property type="entry name" value="Aminotrans_3"/>
</dbReference>
<organism evidence="4 5">
    <name type="scientific">Clostridium acidisoli DSM 12555</name>
    <dbReference type="NCBI Taxonomy" id="1121291"/>
    <lineage>
        <taxon>Bacteria</taxon>
        <taxon>Bacillati</taxon>
        <taxon>Bacillota</taxon>
        <taxon>Clostridia</taxon>
        <taxon>Eubacteriales</taxon>
        <taxon>Clostridiaceae</taxon>
        <taxon>Clostridium</taxon>
    </lineage>
</organism>
<keyword evidence="2 4" id="KW-0032">Aminotransferase</keyword>
<evidence type="ECO:0000313" key="4">
    <source>
        <dbReference type="EMBL" id="SMC27417.1"/>
    </source>
</evidence>
<sequence>MKKLKTLPHTKEVRGKGLLVGVEFDAPVGKNIKHGCFDRKLLVTLIGTSVIRMVPSLIVTKEDCDKAYEILKSAVEEAYN</sequence>